<evidence type="ECO:0000259" key="7">
    <source>
        <dbReference type="Pfam" id="PF00535"/>
    </source>
</evidence>
<keyword evidence="6" id="KW-0472">Membrane</keyword>
<dbReference type="Pfam" id="PF04464">
    <property type="entry name" value="Glyphos_transf"/>
    <property type="match status" value="1"/>
</dbReference>
<comment type="caution">
    <text evidence="8">The sequence shown here is derived from an EMBL/GenBank/DDBJ whole genome shotgun (WGS) entry which is preliminary data.</text>
</comment>
<dbReference type="CDD" id="cd00761">
    <property type="entry name" value="Glyco_tranf_GTA_type"/>
    <property type="match status" value="1"/>
</dbReference>
<accession>A0A0R2DDP5</accession>
<evidence type="ECO:0000256" key="5">
    <source>
        <dbReference type="ARBA" id="ARBA00022944"/>
    </source>
</evidence>
<feature type="domain" description="Glycosyltransferase 2-like" evidence="7">
    <location>
        <begin position="6"/>
        <end position="98"/>
    </location>
</feature>
<dbReference type="InterPro" id="IPR029044">
    <property type="entry name" value="Nucleotide-diphossugar_trans"/>
</dbReference>
<evidence type="ECO:0000256" key="3">
    <source>
        <dbReference type="ARBA" id="ARBA00022475"/>
    </source>
</evidence>
<dbReference type="PANTHER" id="PTHR37316">
    <property type="entry name" value="TEICHOIC ACID GLYCEROL-PHOSPHATE PRIMASE"/>
    <property type="match status" value="1"/>
</dbReference>
<evidence type="ECO:0000256" key="2">
    <source>
        <dbReference type="ARBA" id="ARBA00010488"/>
    </source>
</evidence>
<proteinExistence type="inferred from homology"/>
<evidence type="ECO:0000256" key="1">
    <source>
        <dbReference type="ARBA" id="ARBA00004202"/>
    </source>
</evidence>
<dbReference type="Proteomes" id="UP000051589">
    <property type="component" value="Unassembled WGS sequence"/>
</dbReference>
<keyword evidence="3" id="KW-1003">Cell membrane</keyword>
<dbReference type="GO" id="GO:0047355">
    <property type="term" value="F:CDP-glycerol glycerophosphotransferase activity"/>
    <property type="evidence" value="ECO:0007669"/>
    <property type="project" value="InterPro"/>
</dbReference>
<dbReference type="SUPFAM" id="SSF53756">
    <property type="entry name" value="UDP-Glycosyltransferase/glycogen phosphorylase"/>
    <property type="match status" value="1"/>
</dbReference>
<keyword evidence="4 8" id="KW-0808">Transferase</keyword>
<dbReference type="EMBL" id="AYZH01000011">
    <property type="protein sequence ID" value="KRN02041.1"/>
    <property type="molecule type" value="Genomic_DNA"/>
</dbReference>
<sequence>MKYSLITPCKPAEYPQLLSLKHNLDRQNTHDFEWIIALNGQIDFSQPAWQADYTIQQVDHTPATLGAARNAAMALATGDWLVFVDSDDYLLPNALADLDAIDRLHPDVLGDLNQFPTYEPHSSFKNSLEQTNVHDSLPKWGGAKKREPKNRSLNLPPELFDQLPAQIDVDPETANWLSHRYFYIDGDQRWDLFNRQLKIAGKVINRRLVEKHHLQFAEDRELYPDFHFMTQVMSHTTGYLRLSEPSYIRVKHNDPINQPAVHQLTAPDRWQQRIAAWQDALADLKDPALHLAFGTYTLQRLHRFFYQALATSTPTEVDDVPALIKQLHDYLQMVEPAAFKTVPHLSRRILHKLRRRAQTPQTAINVIVRLRQLNRVIHHHGRGVTRLAYGWWFTKMPVKPRTILYESFLGRNFSDSPKAIYNYLQANYPGRFKHVWIMNPGVEETPAGQPNTTVVKRFGWRYMYYLATAKFQVINMRQPKWFVKRPGTKFLATWHGTPLKHLVFDMDNVASANPLYKEIFYEQSRQWDYLVTANQFSVDVFEHAFMYPVKQMLPSGYPRNDILSAPDRDEQAKQIKLKLGIPLDKKIILYAPTWRDDDYYGVGDYKFTLKLDIDRLRRELGDEYVLVLRTHYFITEHLDTTGFGDFVYNESSYDDISELYLIADVLITDYSSVFFDYAILKRPILYFVYDYEKYGSVLRGFYLNMEKDLPGPLLKTNDDVLAALHDLPTVTKNYAAAYQRFSERFNNWEDGHATQRVVDAFFNEDLTN</sequence>
<dbReference type="InterPro" id="IPR007554">
    <property type="entry name" value="Glycerophosphate_synth"/>
</dbReference>
<dbReference type="Gene3D" id="3.40.50.12580">
    <property type="match status" value="1"/>
</dbReference>
<evidence type="ECO:0000313" key="9">
    <source>
        <dbReference type="Proteomes" id="UP000051589"/>
    </source>
</evidence>
<dbReference type="Gene3D" id="3.90.550.10">
    <property type="entry name" value="Spore Coat Polysaccharide Biosynthesis Protein SpsA, Chain A"/>
    <property type="match status" value="1"/>
</dbReference>
<dbReference type="InterPro" id="IPR051612">
    <property type="entry name" value="Teichoic_Acid_Biosynth"/>
</dbReference>
<protein>
    <submittedName>
        <fullName evidence="8">Glycosyl glycerophosphate transferase</fullName>
    </submittedName>
</protein>
<comment type="similarity">
    <text evidence="2">Belongs to the CDP-glycerol glycerophosphotransferase family.</text>
</comment>
<dbReference type="RefSeq" id="WP_061776594.1">
    <property type="nucleotide sequence ID" value="NZ_AYZH01000011.1"/>
</dbReference>
<dbReference type="STRING" id="1423803.FD13_GL000346"/>
<dbReference type="InterPro" id="IPR043148">
    <property type="entry name" value="TagF_C"/>
</dbReference>
<reference evidence="8 9" key="1">
    <citation type="journal article" date="2015" name="Genome Announc.">
        <title>Expanding the biotechnology potential of lactobacilli through comparative genomics of 213 strains and associated genera.</title>
        <authorList>
            <person name="Sun Z."/>
            <person name="Harris H.M."/>
            <person name="McCann A."/>
            <person name="Guo C."/>
            <person name="Argimon S."/>
            <person name="Zhang W."/>
            <person name="Yang X."/>
            <person name="Jeffery I.B."/>
            <person name="Cooney J.C."/>
            <person name="Kagawa T.F."/>
            <person name="Liu W."/>
            <person name="Song Y."/>
            <person name="Salvetti E."/>
            <person name="Wrobel A."/>
            <person name="Rasinkangas P."/>
            <person name="Parkhill J."/>
            <person name="Rea M.C."/>
            <person name="O'Sullivan O."/>
            <person name="Ritari J."/>
            <person name="Douillard F.P."/>
            <person name="Paul Ross R."/>
            <person name="Yang R."/>
            <person name="Briner A.E."/>
            <person name="Felis G.E."/>
            <person name="de Vos W.M."/>
            <person name="Barrangou R."/>
            <person name="Klaenhammer T.R."/>
            <person name="Caufield P.W."/>
            <person name="Cui Y."/>
            <person name="Zhang H."/>
            <person name="O'Toole P.W."/>
        </authorList>
    </citation>
    <scope>NUCLEOTIDE SEQUENCE [LARGE SCALE GENOMIC DNA]</scope>
    <source>
        <strain evidence="8 9">DSM 21775</strain>
    </source>
</reference>
<dbReference type="Gene3D" id="3.40.50.11820">
    <property type="match status" value="1"/>
</dbReference>
<dbReference type="PATRIC" id="fig|1423803.3.peg.341"/>
<evidence type="ECO:0000256" key="6">
    <source>
        <dbReference type="ARBA" id="ARBA00023136"/>
    </source>
</evidence>
<evidence type="ECO:0000313" key="8">
    <source>
        <dbReference type="EMBL" id="KRN02041.1"/>
    </source>
</evidence>
<dbReference type="InterPro" id="IPR001173">
    <property type="entry name" value="Glyco_trans_2-like"/>
</dbReference>
<evidence type="ECO:0000256" key="4">
    <source>
        <dbReference type="ARBA" id="ARBA00022679"/>
    </source>
</evidence>
<dbReference type="Pfam" id="PF00535">
    <property type="entry name" value="Glycos_transf_2"/>
    <property type="match status" value="1"/>
</dbReference>
<organism evidence="8 9">
    <name type="scientific">Levilactobacillus senmaizukei DSM 21775 = NBRC 103853</name>
    <dbReference type="NCBI Taxonomy" id="1423803"/>
    <lineage>
        <taxon>Bacteria</taxon>
        <taxon>Bacillati</taxon>
        <taxon>Bacillota</taxon>
        <taxon>Bacilli</taxon>
        <taxon>Lactobacillales</taxon>
        <taxon>Lactobacillaceae</taxon>
        <taxon>Levilactobacillus</taxon>
    </lineage>
</organism>
<dbReference type="AlphaFoldDB" id="A0A0R2DDP5"/>
<dbReference type="OrthoDB" id="9811865at2"/>
<dbReference type="InterPro" id="IPR043149">
    <property type="entry name" value="TagF_N"/>
</dbReference>
<dbReference type="GO" id="GO:0005886">
    <property type="term" value="C:plasma membrane"/>
    <property type="evidence" value="ECO:0007669"/>
    <property type="project" value="UniProtKB-SubCell"/>
</dbReference>
<keyword evidence="5" id="KW-0777">Teichoic acid biosynthesis</keyword>
<dbReference type="SUPFAM" id="SSF53448">
    <property type="entry name" value="Nucleotide-diphospho-sugar transferases"/>
    <property type="match status" value="1"/>
</dbReference>
<comment type="subcellular location">
    <subcellularLocation>
        <location evidence="1">Cell membrane</location>
        <topology evidence="1">Peripheral membrane protein</topology>
    </subcellularLocation>
</comment>
<dbReference type="PANTHER" id="PTHR37316:SF3">
    <property type="entry name" value="TEICHOIC ACID GLYCEROL-PHOSPHATE TRANSFERASE"/>
    <property type="match status" value="1"/>
</dbReference>
<dbReference type="GO" id="GO:0019350">
    <property type="term" value="P:teichoic acid biosynthetic process"/>
    <property type="evidence" value="ECO:0007669"/>
    <property type="project" value="UniProtKB-KW"/>
</dbReference>
<keyword evidence="9" id="KW-1185">Reference proteome</keyword>
<gene>
    <name evidence="8" type="ORF">FD13_GL000346</name>
</gene>
<name>A0A0R2DDP5_9LACO</name>